<dbReference type="InParanoid" id="K0KHT0"/>
<feature type="compositionally biased region" description="Low complexity" evidence="1">
    <location>
        <begin position="197"/>
        <end position="213"/>
    </location>
</feature>
<evidence type="ECO:0000256" key="1">
    <source>
        <dbReference type="SAM" id="MobiDB-lite"/>
    </source>
</evidence>
<reference evidence="2 3" key="1">
    <citation type="journal article" date="2012" name="Eukaryot. Cell">
        <title>Draft genome sequence of Wickerhamomyces ciferrii NRRL Y-1031 F-60-10.</title>
        <authorList>
            <person name="Schneider J."/>
            <person name="Andrea H."/>
            <person name="Blom J."/>
            <person name="Jaenicke S."/>
            <person name="Ruckert C."/>
            <person name="Schorsch C."/>
            <person name="Szczepanowski R."/>
            <person name="Farwick M."/>
            <person name="Goesmann A."/>
            <person name="Puhler A."/>
            <person name="Schaffer S."/>
            <person name="Tauch A."/>
            <person name="Kohler T."/>
            <person name="Brinkrolf K."/>
        </authorList>
    </citation>
    <scope>NUCLEOTIDE SEQUENCE [LARGE SCALE GENOMIC DNA]</scope>
    <source>
        <strain evidence="3">ATCC 14091 / BCRC 22168 / CBS 111 / JCM 3599 / NBRC 0793 / NRRL Y-1031 F-60-10</strain>
    </source>
</reference>
<accession>K0KHT0</accession>
<name>K0KHT0_WICCF</name>
<proteinExistence type="predicted"/>
<dbReference type="AlphaFoldDB" id="K0KHT0"/>
<gene>
    <name evidence="2" type="ORF">BN7_478</name>
</gene>
<sequence>MPIHRQSEMRPINQGINTANININQDNHIDSNENIHYNHIDHIDHTNHQQQQLPHTHYPDYNMISNQDQIQNHYPLQYPLQYSNNDRFQRAMLTPLPPPPIHPQRDNHDNNDIHNTAPLPPRHLYRRGNFNQDLPSRSSTLSVNRDTGNVSYSTFTNDSIHLNNSILRRVIQPQSNFNHHQLINPSFANSNESHTIQNQNTNRNHSNNNNNNASTFNFLNDINRLSSQSLYNDLNHEQILEQQNHQRNLRNPLFQNHYDHSIPINLSRSTNLNLKFNEFLKYRREKGKLYNDYQIGNSKKRHIDDDHKPFDEFQFPITRCQPCSFIKSGFIFNLKNSKPNEIPFNLSFISINYNEHLIKGNFHFEHLYLMNHWLSEIAPNDNKIISNNNMNSFNFIGEIIDFEKKDLRFNSNFINNDINLNSNDENFRSNENLKLIYNDCIIKKQLQKWKFLKPFKNLKINDLISILNCNKCLTKLQENYILIKIFIDNDIQEDEEDKQPILLGCVDRKTGDIELISTQGRQKSIIEDYLNNNHNGNHHLNEDDLKFNNYSNNEEVIKLSMKCKKYVSPSLKFC</sequence>
<evidence type="ECO:0000313" key="3">
    <source>
        <dbReference type="Proteomes" id="UP000009328"/>
    </source>
</evidence>
<feature type="region of interest" description="Disordered" evidence="1">
    <location>
        <begin position="190"/>
        <end position="213"/>
    </location>
</feature>
<dbReference type="HOGENOM" id="CLU_475049_0_0_1"/>
<comment type="caution">
    <text evidence="2">The sequence shown here is derived from an EMBL/GenBank/DDBJ whole genome shotgun (WGS) entry which is preliminary data.</text>
</comment>
<evidence type="ECO:0000313" key="2">
    <source>
        <dbReference type="EMBL" id="CCH40944.1"/>
    </source>
</evidence>
<dbReference type="Proteomes" id="UP000009328">
    <property type="component" value="Unassembled WGS sequence"/>
</dbReference>
<protein>
    <submittedName>
        <fullName evidence="2">Uncharacterized protein</fullName>
    </submittedName>
</protein>
<organism evidence="2 3">
    <name type="scientific">Wickerhamomyces ciferrii (strain ATCC 14091 / BCRC 22168 / CBS 111 / JCM 3599 / NBRC 0793 / NRRL Y-1031 F-60-10)</name>
    <name type="common">Yeast</name>
    <name type="synonym">Pichia ciferrii</name>
    <dbReference type="NCBI Taxonomy" id="1206466"/>
    <lineage>
        <taxon>Eukaryota</taxon>
        <taxon>Fungi</taxon>
        <taxon>Dikarya</taxon>
        <taxon>Ascomycota</taxon>
        <taxon>Saccharomycotina</taxon>
        <taxon>Saccharomycetes</taxon>
        <taxon>Phaffomycetales</taxon>
        <taxon>Wickerhamomycetaceae</taxon>
        <taxon>Wickerhamomyces</taxon>
    </lineage>
</organism>
<keyword evidence="3" id="KW-1185">Reference proteome</keyword>
<dbReference type="EMBL" id="CAIF01000008">
    <property type="protein sequence ID" value="CCH40944.1"/>
    <property type="molecule type" value="Genomic_DNA"/>
</dbReference>